<dbReference type="Pfam" id="PF10117">
    <property type="entry name" value="McrBC"/>
    <property type="match status" value="1"/>
</dbReference>
<dbReference type="PANTHER" id="PTHR38733:SF1">
    <property type="entry name" value="TYPE IV METHYL-DIRECTED RESTRICTION ENZYME ECOKMCRBC"/>
    <property type="match status" value="1"/>
</dbReference>
<dbReference type="RefSeq" id="WP_037317073.1">
    <property type="nucleotide sequence ID" value="NZ_JAVRHP010000101.1"/>
</dbReference>
<dbReference type="SUPFAM" id="SSF52980">
    <property type="entry name" value="Restriction endonuclease-like"/>
    <property type="match status" value="1"/>
</dbReference>
<accession>A0ABU3CYQ5</accession>
<reference evidence="1 2" key="1">
    <citation type="submission" date="2023-09" db="EMBL/GenBank/DDBJ databases">
        <authorList>
            <person name="Rey-Velasco X."/>
        </authorList>
    </citation>
    <scope>NUCLEOTIDE SEQUENCE [LARGE SCALE GENOMIC DNA]</scope>
    <source>
        <strain evidence="1 2">F297</strain>
    </source>
</reference>
<name>A0ABU3CYQ5_9FLAO</name>
<keyword evidence="2" id="KW-1185">Reference proteome</keyword>
<comment type="caution">
    <text evidence="1">The sequence shown here is derived from an EMBL/GenBank/DDBJ whole genome shotgun (WGS) entry which is preliminary data.</text>
</comment>
<dbReference type="PANTHER" id="PTHR38733">
    <property type="entry name" value="PROTEIN MCRC"/>
    <property type="match status" value="1"/>
</dbReference>
<protein>
    <submittedName>
        <fullName evidence="1">Restriction endonuclease</fullName>
    </submittedName>
</protein>
<organism evidence="1 2">
    <name type="scientific">Autumnicola edwardsiae</name>
    <dbReference type="NCBI Taxonomy" id="3075594"/>
    <lineage>
        <taxon>Bacteria</taxon>
        <taxon>Pseudomonadati</taxon>
        <taxon>Bacteroidota</taxon>
        <taxon>Flavobacteriia</taxon>
        <taxon>Flavobacteriales</taxon>
        <taxon>Flavobacteriaceae</taxon>
        <taxon>Autumnicola</taxon>
    </lineage>
</organism>
<gene>
    <name evidence="1" type="ORF">RM529_14325</name>
</gene>
<dbReference type="Proteomes" id="UP001248819">
    <property type="component" value="Unassembled WGS sequence"/>
</dbReference>
<keyword evidence="1" id="KW-0378">Hydrolase</keyword>
<dbReference type="GO" id="GO:0004519">
    <property type="term" value="F:endonuclease activity"/>
    <property type="evidence" value="ECO:0007669"/>
    <property type="project" value="UniProtKB-KW"/>
</dbReference>
<sequence>MGKWLYNILKEGELKDNSSYQAVDGMFSNHFQNMHTPLWFKRNYRTHARQYDERIWDFLLNISLSSSEALKKLTNTQFINEGLYEHNSSDPFINLKGRDARNFHLSTGNIVGFAKAGDYSIQISSRFGDDFLKYIISDADGFLEIQDFGGEKKDYNGFEWLLIYLWKIKLKKAFRLGIPKSYISKTERTTRVKGQIDPLSFYLSRDAKYKCTYREHSYINEVTGLIDAAFDKLGTQSFLSDMHPLKLAFKTALEGKKYSKQQLYNTKAFTNPFYLEYNEVIDLSRKILKDEISSFGENSDTSAFLFDVSMLFEYFIHKLLLRNGFAIESKSKEIKIPTGQPGYRNLEPDIVFEDNGHTYVFDVKYKNFDGRFGVKREDLFQLHTYIGQWGNKRQIKGCGFIYPLKEEKFNQMFSAGEGITTQSLEIMDNEIPFHIIFLKIPEGDGKDFYSKMKESSEKFIRNMQSVLQKPDLKQLRKVS</sequence>
<dbReference type="InterPro" id="IPR019292">
    <property type="entry name" value="McrC"/>
</dbReference>
<dbReference type="InterPro" id="IPR011335">
    <property type="entry name" value="Restrct_endonuc-II-like"/>
</dbReference>
<dbReference type="EMBL" id="JAVRHP010000101">
    <property type="protein sequence ID" value="MDT0651327.1"/>
    <property type="molecule type" value="Genomic_DNA"/>
</dbReference>
<evidence type="ECO:0000313" key="1">
    <source>
        <dbReference type="EMBL" id="MDT0651327.1"/>
    </source>
</evidence>
<keyword evidence="1" id="KW-0255">Endonuclease</keyword>
<proteinExistence type="predicted"/>
<keyword evidence="1" id="KW-0540">Nuclease</keyword>
<evidence type="ECO:0000313" key="2">
    <source>
        <dbReference type="Proteomes" id="UP001248819"/>
    </source>
</evidence>